<dbReference type="PANTHER" id="PTHR16184">
    <property type="entry name" value="ELONGATOR COMPLEX PROTEIN 6"/>
    <property type="match status" value="1"/>
</dbReference>
<dbReference type="Proteomes" id="UP000799428">
    <property type="component" value="Unassembled WGS sequence"/>
</dbReference>
<accession>A0A6G1JUR3</accession>
<sequence>MMPPSSRIPPLLQPYTHLPSSPSTILLTSTLGASANWLIIRFLCAALSIEPNHPFPQHPTENYGSTTTITPASGEEQDGGGSNGSNGSSSVNVVLVSWMRDWDFWKQEARKGGGLDLERLRRGGRVAFVDGLAGLFVGQDQGQSQSREPVRTTAAAAARTIPQSRPLAVARGPPGRTLQARAPPQAAKVPDNASPPPPPGGHYYTLADPSLKTLESTIRTALADLPPAARKSLLILDAPDALLATTPSISPSALTSTLLALQTSSSTAAATTTTTTTRDTHVLVHLHADTALLSASTPAAQPLEIAGHNFLVKTAHRSRRVMSCRVLDTGVARDVSGVLRVTESDGWEGLVLGQQNDGRAGNDEAKGGNKELLYFVKGDGSVKVFERGAGG</sequence>
<evidence type="ECO:0000256" key="1">
    <source>
        <dbReference type="ARBA" id="ARBA00005043"/>
    </source>
</evidence>
<feature type="region of interest" description="Disordered" evidence="3">
    <location>
        <begin position="55"/>
        <end position="87"/>
    </location>
</feature>
<dbReference type="AlphaFoldDB" id="A0A6G1JUR3"/>
<evidence type="ECO:0000256" key="2">
    <source>
        <dbReference type="ARBA" id="ARBA00008837"/>
    </source>
</evidence>
<gene>
    <name evidence="4" type="ORF">K504DRAFT_167866</name>
</gene>
<proteinExistence type="inferred from homology"/>
<keyword evidence="5" id="KW-1185">Reference proteome</keyword>
<dbReference type="PANTHER" id="PTHR16184:SF6">
    <property type="entry name" value="ELONGATOR COMPLEX PROTEIN 6"/>
    <property type="match status" value="1"/>
</dbReference>
<evidence type="ECO:0008006" key="6">
    <source>
        <dbReference type="Google" id="ProtNLM"/>
    </source>
</evidence>
<evidence type="ECO:0000313" key="4">
    <source>
        <dbReference type="EMBL" id="KAF2703961.1"/>
    </source>
</evidence>
<dbReference type="EMBL" id="MU005784">
    <property type="protein sequence ID" value="KAF2703961.1"/>
    <property type="molecule type" value="Genomic_DNA"/>
</dbReference>
<dbReference type="InterPro" id="IPR027417">
    <property type="entry name" value="P-loop_NTPase"/>
</dbReference>
<feature type="region of interest" description="Disordered" evidence="3">
    <location>
        <begin position="167"/>
        <end position="204"/>
    </location>
</feature>
<reference evidence="4" key="1">
    <citation type="journal article" date="2020" name="Stud. Mycol.">
        <title>101 Dothideomycetes genomes: a test case for predicting lifestyles and emergence of pathogens.</title>
        <authorList>
            <person name="Haridas S."/>
            <person name="Albert R."/>
            <person name="Binder M."/>
            <person name="Bloem J."/>
            <person name="Labutti K."/>
            <person name="Salamov A."/>
            <person name="Andreopoulos B."/>
            <person name="Baker S."/>
            <person name="Barry K."/>
            <person name="Bills G."/>
            <person name="Bluhm B."/>
            <person name="Cannon C."/>
            <person name="Castanera R."/>
            <person name="Culley D."/>
            <person name="Daum C."/>
            <person name="Ezra D."/>
            <person name="Gonzalez J."/>
            <person name="Henrissat B."/>
            <person name="Kuo A."/>
            <person name="Liang C."/>
            <person name="Lipzen A."/>
            <person name="Lutzoni F."/>
            <person name="Magnuson J."/>
            <person name="Mondo S."/>
            <person name="Nolan M."/>
            <person name="Ohm R."/>
            <person name="Pangilinan J."/>
            <person name="Park H.-J."/>
            <person name="Ramirez L."/>
            <person name="Alfaro M."/>
            <person name="Sun H."/>
            <person name="Tritt A."/>
            <person name="Yoshinaga Y."/>
            <person name="Zwiers L.-H."/>
            <person name="Turgeon B."/>
            <person name="Goodwin S."/>
            <person name="Spatafora J."/>
            <person name="Crous P."/>
            <person name="Grigoriev I."/>
        </authorList>
    </citation>
    <scope>NUCLEOTIDE SEQUENCE</scope>
    <source>
        <strain evidence="4">CBS 279.74</strain>
    </source>
</reference>
<organism evidence="4 5">
    <name type="scientific">Pleomassaria siparia CBS 279.74</name>
    <dbReference type="NCBI Taxonomy" id="1314801"/>
    <lineage>
        <taxon>Eukaryota</taxon>
        <taxon>Fungi</taxon>
        <taxon>Dikarya</taxon>
        <taxon>Ascomycota</taxon>
        <taxon>Pezizomycotina</taxon>
        <taxon>Dothideomycetes</taxon>
        <taxon>Pleosporomycetidae</taxon>
        <taxon>Pleosporales</taxon>
        <taxon>Pleomassariaceae</taxon>
        <taxon>Pleomassaria</taxon>
    </lineage>
</organism>
<dbReference type="Gene3D" id="3.40.50.300">
    <property type="entry name" value="P-loop containing nucleotide triphosphate hydrolases"/>
    <property type="match status" value="1"/>
</dbReference>
<dbReference type="InterPro" id="IPR018627">
    <property type="entry name" value="ELP6"/>
</dbReference>
<name>A0A6G1JUR3_9PLEO</name>
<dbReference type="GO" id="GO:0033588">
    <property type="term" value="C:elongator holoenzyme complex"/>
    <property type="evidence" value="ECO:0007669"/>
    <property type="project" value="InterPro"/>
</dbReference>
<dbReference type="UniPathway" id="UPA00988"/>
<evidence type="ECO:0000256" key="3">
    <source>
        <dbReference type="SAM" id="MobiDB-lite"/>
    </source>
</evidence>
<comment type="pathway">
    <text evidence="1">tRNA modification; 5-methoxycarbonylmethyl-2-thiouridine-tRNA biosynthesis.</text>
</comment>
<evidence type="ECO:0000313" key="5">
    <source>
        <dbReference type="Proteomes" id="UP000799428"/>
    </source>
</evidence>
<protein>
    <recommendedName>
        <fullName evidence="6">Elongator complex protein 5</fullName>
    </recommendedName>
</protein>
<feature type="compositionally biased region" description="Polar residues" evidence="3">
    <location>
        <begin position="59"/>
        <end position="71"/>
    </location>
</feature>
<dbReference type="GO" id="GO:0002098">
    <property type="term" value="P:tRNA wobble uridine modification"/>
    <property type="evidence" value="ECO:0007669"/>
    <property type="project" value="InterPro"/>
</dbReference>
<dbReference type="OrthoDB" id="9995306at2759"/>
<comment type="similarity">
    <text evidence="2">Belongs to the ELP6 family.</text>
</comment>